<dbReference type="SUPFAM" id="SSF110296">
    <property type="entry name" value="Oligoxyloglucan reducing end-specific cellobiohydrolase"/>
    <property type="match status" value="1"/>
</dbReference>
<dbReference type="Gene3D" id="2.130.10.10">
    <property type="entry name" value="YVTN repeat-like/Quinoprotein amine dehydrogenase"/>
    <property type="match status" value="1"/>
</dbReference>
<dbReference type="CDD" id="cd15482">
    <property type="entry name" value="Sialidase_non-viral"/>
    <property type="match status" value="1"/>
</dbReference>
<evidence type="ECO:0000313" key="2">
    <source>
        <dbReference type="Proteomes" id="UP001623041"/>
    </source>
</evidence>
<gene>
    <name evidence="1" type="ORF">ACJEBI_04260</name>
</gene>
<protein>
    <submittedName>
        <fullName evidence="1">Oxidoreductase</fullName>
    </submittedName>
</protein>
<name>A0ABW8RER9_9BACI</name>
<dbReference type="EMBL" id="JBJHQH010000002">
    <property type="protein sequence ID" value="MFK9090696.1"/>
    <property type="molecule type" value="Genomic_DNA"/>
</dbReference>
<dbReference type="RefSeq" id="WP_406579374.1">
    <property type="nucleotide sequence ID" value="NZ_JBJHQH010000002.1"/>
</dbReference>
<evidence type="ECO:0000313" key="1">
    <source>
        <dbReference type="EMBL" id="MFK9090696.1"/>
    </source>
</evidence>
<keyword evidence="2" id="KW-1185">Reference proteome</keyword>
<comment type="caution">
    <text evidence="1">The sequence shown here is derived from an EMBL/GenBank/DDBJ whole genome shotgun (WGS) entry which is preliminary data.</text>
</comment>
<dbReference type="Proteomes" id="UP001623041">
    <property type="component" value="Unassembled WGS sequence"/>
</dbReference>
<organism evidence="1 2">
    <name type="scientific">Bacillus salipaludis</name>
    <dbReference type="NCBI Taxonomy" id="2547811"/>
    <lineage>
        <taxon>Bacteria</taxon>
        <taxon>Bacillati</taxon>
        <taxon>Bacillota</taxon>
        <taxon>Bacilli</taxon>
        <taxon>Bacillales</taxon>
        <taxon>Bacillaceae</taxon>
        <taxon>Bacillus</taxon>
    </lineage>
</organism>
<dbReference type="InterPro" id="IPR015943">
    <property type="entry name" value="WD40/YVTN_repeat-like_dom_sf"/>
</dbReference>
<proteinExistence type="predicted"/>
<sequence>MKKTILGISSAMLMCLIIALTYYQTSSKPAQLKIDLISNGQDNPSDQSQQVLMANNTIDYSFQNDELKITFDKGTIWTTVPIVREQLFEGEYSGNKIELIENSFILSKNRAAFLYSDGPDLSSKKIILKYSIDQGKHWQDAVVTEQYPALRFRKINFLNENFGYVILSGDRTVSQEMSNVYVTHDGGRSWRETNPSNVTMLIKDGGFVTENTGFLSYGYINPEEPDLYVTEDGGNSWVKATINIPDQYRQIFVTAEMPFKEEDHLAVLINQGPNGDYEGGKVKGKFLSNNNGKTWEFSMEVKPNETE</sequence>
<accession>A0ABW8RER9</accession>
<reference evidence="1 2" key="1">
    <citation type="submission" date="2024-11" db="EMBL/GenBank/DDBJ databases">
        <authorList>
            <person name="Lucas J.A."/>
        </authorList>
    </citation>
    <scope>NUCLEOTIDE SEQUENCE [LARGE SCALE GENOMIC DNA]</scope>
    <source>
        <strain evidence="1 2">Z 5.4</strain>
    </source>
</reference>